<dbReference type="AlphaFoldDB" id="A0AAW1S523"/>
<protein>
    <recommendedName>
        <fullName evidence="4">ABM domain-containing protein</fullName>
    </recommendedName>
</protein>
<feature type="region of interest" description="Disordered" evidence="1">
    <location>
        <begin position="130"/>
        <end position="182"/>
    </location>
</feature>
<reference evidence="2 3" key="1">
    <citation type="journal article" date="2024" name="Nat. Commun.">
        <title>Phylogenomics reveals the evolutionary origins of lichenization in chlorophyte algae.</title>
        <authorList>
            <person name="Puginier C."/>
            <person name="Libourel C."/>
            <person name="Otte J."/>
            <person name="Skaloud P."/>
            <person name="Haon M."/>
            <person name="Grisel S."/>
            <person name="Petersen M."/>
            <person name="Berrin J.G."/>
            <person name="Delaux P.M."/>
            <person name="Dal Grande F."/>
            <person name="Keller J."/>
        </authorList>
    </citation>
    <scope>NUCLEOTIDE SEQUENCE [LARGE SCALE GENOMIC DNA]</scope>
    <source>
        <strain evidence="2 3">SAG 245.80</strain>
    </source>
</reference>
<gene>
    <name evidence="2" type="ORF">WJX81_007213</name>
</gene>
<name>A0AAW1S523_9CHLO</name>
<accession>A0AAW1S523</accession>
<evidence type="ECO:0000256" key="1">
    <source>
        <dbReference type="SAM" id="MobiDB-lite"/>
    </source>
</evidence>
<dbReference type="InterPro" id="IPR011008">
    <property type="entry name" value="Dimeric_a/b-barrel"/>
</dbReference>
<comment type="caution">
    <text evidence="2">The sequence shown here is derived from an EMBL/GenBank/DDBJ whole genome shotgun (WGS) entry which is preliminary data.</text>
</comment>
<evidence type="ECO:0000313" key="2">
    <source>
        <dbReference type="EMBL" id="KAK9841039.1"/>
    </source>
</evidence>
<dbReference type="SUPFAM" id="SSF54909">
    <property type="entry name" value="Dimeric alpha+beta barrel"/>
    <property type="match status" value="1"/>
</dbReference>
<sequence length="182" mass="19691">MSISAAIKRSSEKHVVCHKTLVAKQDQVAKVAEMCKDILDFSQGKATHRSAGILEFKVSVDQYEPNVFYFWERYDGNATMGRHNTGPEIRAFMENIQPYLEGPVGMALYEWQDGKIGNVCVQGGPKGEGGLDDATGAGGSGGASHKQTSATLDLGDVQRGEHGDTFGMGSASEGFKFPWQKD</sequence>
<dbReference type="EMBL" id="JALJOU010000011">
    <property type="protein sequence ID" value="KAK9841039.1"/>
    <property type="molecule type" value="Genomic_DNA"/>
</dbReference>
<evidence type="ECO:0000313" key="3">
    <source>
        <dbReference type="Proteomes" id="UP001445335"/>
    </source>
</evidence>
<organism evidence="2 3">
    <name type="scientific">Elliptochloris bilobata</name>
    <dbReference type="NCBI Taxonomy" id="381761"/>
    <lineage>
        <taxon>Eukaryota</taxon>
        <taxon>Viridiplantae</taxon>
        <taxon>Chlorophyta</taxon>
        <taxon>core chlorophytes</taxon>
        <taxon>Trebouxiophyceae</taxon>
        <taxon>Trebouxiophyceae incertae sedis</taxon>
        <taxon>Elliptochloris clade</taxon>
        <taxon>Elliptochloris</taxon>
    </lineage>
</organism>
<dbReference type="Gene3D" id="3.30.70.100">
    <property type="match status" value="1"/>
</dbReference>
<keyword evidence="3" id="KW-1185">Reference proteome</keyword>
<proteinExistence type="predicted"/>
<dbReference type="Proteomes" id="UP001445335">
    <property type="component" value="Unassembled WGS sequence"/>
</dbReference>
<evidence type="ECO:0008006" key="4">
    <source>
        <dbReference type="Google" id="ProtNLM"/>
    </source>
</evidence>